<feature type="region of interest" description="Disordered" evidence="6">
    <location>
        <begin position="139"/>
        <end position="175"/>
    </location>
</feature>
<protein>
    <submittedName>
        <fullName evidence="9">Heavy metal-associated isoprenylated plant protein 35-like</fullName>
    </submittedName>
</protein>
<gene>
    <name evidence="9" type="primary">LOC111015261</name>
</gene>
<keyword evidence="4" id="KW-0636">Prenylation</keyword>
<evidence type="ECO:0000256" key="4">
    <source>
        <dbReference type="ARBA" id="ARBA00023289"/>
    </source>
</evidence>
<proteinExistence type="inferred from homology"/>
<reference evidence="9" key="1">
    <citation type="submission" date="2025-08" db="UniProtKB">
        <authorList>
            <consortium name="RefSeq"/>
        </authorList>
    </citation>
    <scope>IDENTIFICATION</scope>
    <source>
        <strain evidence="9">OHB3-1</strain>
    </source>
</reference>
<dbReference type="PANTHER" id="PTHR45868">
    <property type="entry name" value="HEAVY METAL-ASSOCIATED ISOPRENYLATED PLANT PROTEIN 33-RELATED"/>
    <property type="match status" value="1"/>
</dbReference>
<dbReference type="Pfam" id="PF00403">
    <property type="entry name" value="HMA"/>
    <property type="match status" value="1"/>
</dbReference>
<evidence type="ECO:0000256" key="3">
    <source>
        <dbReference type="ARBA" id="ARBA00023288"/>
    </source>
</evidence>
<comment type="similarity">
    <text evidence="5">Belongs to the HIPP family.</text>
</comment>
<dbReference type="InterPro" id="IPR036163">
    <property type="entry name" value="HMA_dom_sf"/>
</dbReference>
<dbReference type="Gene3D" id="3.30.70.100">
    <property type="match status" value="1"/>
</dbReference>
<dbReference type="CDD" id="cd00371">
    <property type="entry name" value="HMA"/>
    <property type="match status" value="1"/>
</dbReference>
<dbReference type="Proteomes" id="UP000504603">
    <property type="component" value="Unplaced"/>
</dbReference>
<sequence length="387" mass="41196">MTHVLKFCFISLDFDDWFCLKSKISLIFSSGFSRWVPSNPKFLTISHLGAPHFSVNNVFFFKSLQFLKIFSQIFSKISGVHAVEIDRKQQKVTVTTITDAETLIKKLVKAGKHAEPWPEKKPNSKNFVEIQIPKEILAGETSAAVQDGESKKQRAETEAAKEVNDPPKNEEKGEISGNAQVAEMINDGGDAAEKIAGAGVGRVVKSPPEGGGEKCTAGEAQPGGPSGAVAVESSGGEGRRKKKKGQKKGKSVGGGGGAAAGNEVGPQSVPAPASTGSATPPDHHDQIPPLNHGPPCHQPYHYPVHMPVSQPAYVASYNTAHPSSSYGPYYVTPSPFSYAYVHSTVSRDISSSYSSSPPLPPVEQSNSPSSSPFDFFSDENPSGCSIM</sequence>
<keyword evidence="8" id="KW-1185">Reference proteome</keyword>
<feature type="compositionally biased region" description="Basic residues" evidence="6">
    <location>
        <begin position="239"/>
        <end position="250"/>
    </location>
</feature>
<evidence type="ECO:0000313" key="8">
    <source>
        <dbReference type="Proteomes" id="UP000504603"/>
    </source>
</evidence>
<feature type="compositionally biased region" description="Basic and acidic residues" evidence="6">
    <location>
        <begin position="148"/>
        <end position="174"/>
    </location>
</feature>
<dbReference type="SUPFAM" id="SSF55008">
    <property type="entry name" value="HMA, heavy metal-associated domain"/>
    <property type="match status" value="1"/>
</dbReference>
<keyword evidence="1" id="KW-0488">Methylation</keyword>
<evidence type="ECO:0000256" key="1">
    <source>
        <dbReference type="ARBA" id="ARBA00022481"/>
    </source>
</evidence>
<dbReference type="KEGG" id="mcha:111015261"/>
<dbReference type="RefSeq" id="XP_022145914.1">
    <property type="nucleotide sequence ID" value="XM_022290222.1"/>
</dbReference>
<name>A0A6J1CWN2_MOMCH</name>
<evidence type="ECO:0000313" key="9">
    <source>
        <dbReference type="RefSeq" id="XP_022145914.1"/>
    </source>
</evidence>
<keyword evidence="3" id="KW-0449">Lipoprotein</keyword>
<dbReference type="AlphaFoldDB" id="A0A6J1CWN2"/>
<accession>A0A6J1CWN2</accession>
<feature type="region of interest" description="Disordered" evidence="6">
    <location>
        <begin position="202"/>
        <end position="304"/>
    </location>
</feature>
<feature type="compositionally biased region" description="Low complexity" evidence="6">
    <location>
        <begin position="365"/>
        <end position="387"/>
    </location>
</feature>
<dbReference type="GeneID" id="111015261"/>
<dbReference type="OrthoDB" id="1700888at2759"/>
<organism evidence="8 9">
    <name type="scientific">Momordica charantia</name>
    <name type="common">Bitter gourd</name>
    <name type="synonym">Balsam pear</name>
    <dbReference type="NCBI Taxonomy" id="3673"/>
    <lineage>
        <taxon>Eukaryota</taxon>
        <taxon>Viridiplantae</taxon>
        <taxon>Streptophyta</taxon>
        <taxon>Embryophyta</taxon>
        <taxon>Tracheophyta</taxon>
        <taxon>Spermatophyta</taxon>
        <taxon>Magnoliopsida</taxon>
        <taxon>eudicotyledons</taxon>
        <taxon>Gunneridae</taxon>
        <taxon>Pentapetalae</taxon>
        <taxon>rosids</taxon>
        <taxon>fabids</taxon>
        <taxon>Cucurbitales</taxon>
        <taxon>Cucurbitaceae</taxon>
        <taxon>Momordiceae</taxon>
        <taxon>Momordica</taxon>
    </lineage>
</organism>
<dbReference type="PANTHER" id="PTHR45868:SF69">
    <property type="entry name" value="HEAVY METAL-ASSOCIATED ISOPRENYLATED PLANT PROTEIN 35"/>
    <property type="match status" value="1"/>
</dbReference>
<evidence type="ECO:0000256" key="6">
    <source>
        <dbReference type="SAM" id="MobiDB-lite"/>
    </source>
</evidence>
<feature type="domain" description="HMA" evidence="7">
    <location>
        <begin position="75"/>
        <end position="113"/>
    </location>
</feature>
<evidence type="ECO:0000256" key="2">
    <source>
        <dbReference type="ARBA" id="ARBA00022723"/>
    </source>
</evidence>
<feature type="region of interest" description="Disordered" evidence="6">
    <location>
        <begin position="348"/>
        <end position="387"/>
    </location>
</feature>
<evidence type="ECO:0000259" key="7">
    <source>
        <dbReference type="Pfam" id="PF00403"/>
    </source>
</evidence>
<dbReference type="GO" id="GO:0046872">
    <property type="term" value="F:metal ion binding"/>
    <property type="evidence" value="ECO:0007669"/>
    <property type="project" value="UniProtKB-KW"/>
</dbReference>
<keyword evidence="2" id="KW-0479">Metal-binding</keyword>
<dbReference type="InterPro" id="IPR006121">
    <property type="entry name" value="HMA_dom"/>
</dbReference>
<feature type="compositionally biased region" description="Low complexity" evidence="6">
    <location>
        <begin position="260"/>
        <end position="280"/>
    </location>
</feature>
<evidence type="ECO:0000256" key="5">
    <source>
        <dbReference type="ARBA" id="ARBA00024045"/>
    </source>
</evidence>